<evidence type="ECO:0000313" key="2">
    <source>
        <dbReference type="Proteomes" id="UP000054481"/>
    </source>
</evidence>
<gene>
    <name evidence="1" type="ORF">HIM_03531</name>
</gene>
<reference evidence="1 2" key="1">
    <citation type="journal article" date="2014" name="Genome Biol. Evol.">
        <title>Comparative genomics and transcriptomics analyses reveal divergent lifestyle features of nematode endoparasitic fungus Hirsutella minnesotensis.</title>
        <authorList>
            <person name="Lai Y."/>
            <person name="Liu K."/>
            <person name="Zhang X."/>
            <person name="Zhang X."/>
            <person name="Li K."/>
            <person name="Wang N."/>
            <person name="Shu C."/>
            <person name="Wu Y."/>
            <person name="Wang C."/>
            <person name="Bushley K.E."/>
            <person name="Xiang M."/>
            <person name="Liu X."/>
        </authorList>
    </citation>
    <scope>NUCLEOTIDE SEQUENCE [LARGE SCALE GENOMIC DNA]</scope>
    <source>
        <strain evidence="1 2">3608</strain>
    </source>
</reference>
<keyword evidence="2" id="KW-1185">Reference proteome</keyword>
<protein>
    <submittedName>
        <fullName evidence="1">Uncharacterized protein</fullName>
    </submittedName>
</protein>
<organism evidence="1 2">
    <name type="scientific">Hirsutella minnesotensis 3608</name>
    <dbReference type="NCBI Taxonomy" id="1043627"/>
    <lineage>
        <taxon>Eukaryota</taxon>
        <taxon>Fungi</taxon>
        <taxon>Dikarya</taxon>
        <taxon>Ascomycota</taxon>
        <taxon>Pezizomycotina</taxon>
        <taxon>Sordariomycetes</taxon>
        <taxon>Hypocreomycetidae</taxon>
        <taxon>Hypocreales</taxon>
        <taxon>Ophiocordycipitaceae</taxon>
        <taxon>Hirsutella</taxon>
    </lineage>
</organism>
<dbReference type="AlphaFoldDB" id="A0A0F7ZQG5"/>
<dbReference type="EMBL" id="KQ030508">
    <property type="protein sequence ID" value="KJZ77210.1"/>
    <property type="molecule type" value="Genomic_DNA"/>
</dbReference>
<sequence>MVKLSRTLALSALSRRRALADGFHDSTCAASQDASCIATVTRTVTAAGSSCPWAAVDCGACFSLDPQPSTRGTGSVPIPSSGVPSWKYRSYPQTNCSVPVCPTAKPPRYASSSLDAATGESPSAPRTVTKTIRRTLSTGFRSPSASATSAVGDGDVVQITAIVVNHTTTTTTRYSRLPSGSAVAPTGNATSTTAAAGDLTSYSHGHGTGLPGGYELSTRPAASEAWSSSSLVSFSESFDADIGTAPPSFTAVPVRTLVTSRKSSDTFVEGSWPATQTTPAWTRVDETWTEAPPSYTAPASYGSRFRLIRR</sequence>
<proteinExistence type="predicted"/>
<evidence type="ECO:0000313" key="1">
    <source>
        <dbReference type="EMBL" id="KJZ77210.1"/>
    </source>
</evidence>
<name>A0A0F7ZQG5_9HYPO</name>
<dbReference type="Proteomes" id="UP000054481">
    <property type="component" value="Unassembled WGS sequence"/>
</dbReference>
<accession>A0A0F7ZQG5</accession>